<dbReference type="PROSITE" id="PS50089">
    <property type="entry name" value="ZF_RING_2"/>
    <property type="match status" value="1"/>
</dbReference>
<dbReference type="GO" id="GO:0016887">
    <property type="term" value="F:ATP hydrolysis activity"/>
    <property type="evidence" value="ECO:0007669"/>
    <property type="project" value="InterPro"/>
</dbReference>
<evidence type="ECO:0000256" key="5">
    <source>
        <dbReference type="ARBA" id="ARBA00022833"/>
    </source>
</evidence>
<feature type="domain" description="RING-type" evidence="8">
    <location>
        <begin position="891"/>
        <end position="929"/>
    </location>
</feature>
<organism evidence="10 11">
    <name type="scientific">Marmota marmota marmota</name>
    <name type="common">Alpine marmot</name>
    <dbReference type="NCBI Taxonomy" id="9994"/>
    <lineage>
        <taxon>Eukaryota</taxon>
        <taxon>Metazoa</taxon>
        <taxon>Chordata</taxon>
        <taxon>Craniata</taxon>
        <taxon>Vertebrata</taxon>
        <taxon>Euteleostomi</taxon>
        <taxon>Mammalia</taxon>
        <taxon>Eutheria</taxon>
        <taxon>Euarchontoglires</taxon>
        <taxon>Glires</taxon>
        <taxon>Rodentia</taxon>
        <taxon>Sciuromorpha</taxon>
        <taxon>Sciuridae</taxon>
        <taxon>Xerinae</taxon>
        <taxon>Marmotini</taxon>
        <taxon>Marmota</taxon>
    </lineage>
</organism>
<dbReference type="Ensembl" id="ENSMMMT00000007645.1">
    <property type="protein sequence ID" value="ENSMMMP00000006737.1"/>
    <property type="gene ID" value="ENSMMMG00000005976.1"/>
</dbReference>
<dbReference type="Proteomes" id="UP000694407">
    <property type="component" value="Unplaced"/>
</dbReference>
<dbReference type="PROSITE" id="PS00518">
    <property type="entry name" value="ZF_RING_1"/>
    <property type="match status" value="1"/>
</dbReference>
<dbReference type="Pfam" id="PF00097">
    <property type="entry name" value="zf-C3HC4"/>
    <property type="match status" value="1"/>
</dbReference>
<evidence type="ECO:0000313" key="11">
    <source>
        <dbReference type="Proteomes" id="UP000694407"/>
    </source>
</evidence>
<name>A0A8C5Z055_MARMA</name>
<dbReference type="GO" id="GO:0005730">
    <property type="term" value="C:nucleolus"/>
    <property type="evidence" value="ECO:0007669"/>
    <property type="project" value="TreeGrafter"/>
</dbReference>
<dbReference type="SMART" id="SM00184">
    <property type="entry name" value="RING"/>
    <property type="match status" value="1"/>
</dbReference>
<dbReference type="InterPro" id="IPR017907">
    <property type="entry name" value="Znf_RING_CS"/>
</dbReference>
<keyword evidence="11" id="KW-1185">Reference proteome</keyword>
<evidence type="ECO:0000313" key="10">
    <source>
        <dbReference type="Ensembl" id="ENSMMMP00000006737.1"/>
    </source>
</evidence>
<dbReference type="GO" id="GO:0008270">
    <property type="term" value="F:zinc ion binding"/>
    <property type="evidence" value="ECO:0007669"/>
    <property type="project" value="UniProtKB-KW"/>
</dbReference>
<dbReference type="InterPro" id="IPR046439">
    <property type="entry name" value="ZF_RZ_dom"/>
</dbReference>
<dbReference type="GO" id="GO:0002376">
    <property type="term" value="P:immune system process"/>
    <property type="evidence" value="ECO:0007669"/>
    <property type="project" value="UniProtKB-KW"/>
</dbReference>
<proteinExistence type="predicted"/>
<dbReference type="GO" id="GO:0005829">
    <property type="term" value="C:cytosol"/>
    <property type="evidence" value="ECO:0007669"/>
    <property type="project" value="TreeGrafter"/>
</dbReference>
<keyword evidence="6" id="KW-0391">Immunity</keyword>
<dbReference type="FunFam" id="3.30.40.10:FF:000488">
    <property type="entry name" value="E3 ubiquitin-protein ligase RNF213"/>
    <property type="match status" value="1"/>
</dbReference>
<dbReference type="InterPro" id="IPR031248">
    <property type="entry name" value="RNF213"/>
</dbReference>
<dbReference type="Gene3D" id="3.30.40.10">
    <property type="entry name" value="Zinc/RING finger domain, C3HC4 (zinc finger)"/>
    <property type="match status" value="1"/>
</dbReference>
<evidence type="ECO:0000259" key="8">
    <source>
        <dbReference type="PROSITE" id="PS50089"/>
    </source>
</evidence>
<dbReference type="GO" id="GO:0004842">
    <property type="term" value="F:ubiquitin-protein transferase activity"/>
    <property type="evidence" value="ECO:0007669"/>
    <property type="project" value="InterPro"/>
</dbReference>
<reference evidence="10" key="2">
    <citation type="submission" date="2025-09" db="UniProtKB">
        <authorList>
            <consortium name="Ensembl"/>
        </authorList>
    </citation>
    <scope>IDENTIFICATION</scope>
</reference>
<keyword evidence="4 7" id="KW-0863">Zinc-finger</keyword>
<feature type="domain" description="RZ-type" evidence="9">
    <location>
        <begin position="1295"/>
        <end position="1364"/>
    </location>
</feature>
<evidence type="ECO:0000256" key="6">
    <source>
        <dbReference type="ARBA" id="ARBA00022859"/>
    </source>
</evidence>
<evidence type="ECO:0000256" key="4">
    <source>
        <dbReference type="ARBA" id="ARBA00022771"/>
    </source>
</evidence>
<dbReference type="CDD" id="cd16561">
    <property type="entry name" value="RING-HC_RNF213"/>
    <property type="match status" value="1"/>
</dbReference>
<dbReference type="GO" id="GO:0006511">
    <property type="term" value="P:ubiquitin-dependent protein catabolic process"/>
    <property type="evidence" value="ECO:0007669"/>
    <property type="project" value="TreeGrafter"/>
</dbReference>
<evidence type="ECO:0000256" key="3">
    <source>
        <dbReference type="ARBA" id="ARBA00022723"/>
    </source>
</evidence>
<dbReference type="Pfam" id="PF20173">
    <property type="entry name" value="ZnF_RZ-type"/>
    <property type="match status" value="1"/>
</dbReference>
<dbReference type="InterPro" id="IPR001841">
    <property type="entry name" value="Znf_RING"/>
</dbReference>
<keyword evidence="3" id="KW-0479">Metal-binding</keyword>
<accession>A0A8C5Z055</accession>
<dbReference type="GO" id="GO:2000051">
    <property type="term" value="P:negative regulation of non-canonical Wnt signaling pathway"/>
    <property type="evidence" value="ECO:0007669"/>
    <property type="project" value="TreeGrafter"/>
</dbReference>
<dbReference type="InterPro" id="IPR013083">
    <property type="entry name" value="Znf_RING/FYVE/PHD"/>
</dbReference>
<reference evidence="10" key="1">
    <citation type="submission" date="2025-08" db="UniProtKB">
        <authorList>
            <consortium name="Ensembl"/>
        </authorList>
    </citation>
    <scope>IDENTIFICATION</scope>
</reference>
<dbReference type="GeneTree" id="ENSGT00630000089884"/>
<evidence type="ECO:0000259" key="9">
    <source>
        <dbReference type="PROSITE" id="PS51981"/>
    </source>
</evidence>
<comment type="subcellular location">
    <subcellularLocation>
        <location evidence="1">Cytoplasm</location>
    </subcellularLocation>
</comment>
<dbReference type="GO" id="GO:0002040">
    <property type="term" value="P:sprouting angiogenesis"/>
    <property type="evidence" value="ECO:0007669"/>
    <property type="project" value="TreeGrafter"/>
</dbReference>
<keyword evidence="5" id="KW-0862">Zinc</keyword>
<evidence type="ECO:0000256" key="7">
    <source>
        <dbReference type="PROSITE-ProRule" id="PRU00175"/>
    </source>
</evidence>
<dbReference type="SUPFAM" id="SSF57850">
    <property type="entry name" value="RING/U-box"/>
    <property type="match status" value="1"/>
</dbReference>
<keyword evidence="2" id="KW-0963">Cytoplasm</keyword>
<evidence type="ECO:0000256" key="1">
    <source>
        <dbReference type="ARBA" id="ARBA00004496"/>
    </source>
</evidence>
<dbReference type="PANTHER" id="PTHR22605">
    <property type="entry name" value="RZ-TYPE DOMAIN-CONTAINING PROTEIN"/>
    <property type="match status" value="1"/>
</dbReference>
<dbReference type="PROSITE" id="PS51981">
    <property type="entry name" value="ZF_RZ"/>
    <property type="match status" value="1"/>
</dbReference>
<evidence type="ECO:0000256" key="2">
    <source>
        <dbReference type="ARBA" id="ARBA00022490"/>
    </source>
</evidence>
<dbReference type="GO" id="GO:0016020">
    <property type="term" value="C:membrane"/>
    <property type="evidence" value="ECO:0007669"/>
    <property type="project" value="TreeGrafter"/>
</dbReference>
<dbReference type="InterPro" id="IPR018957">
    <property type="entry name" value="Znf_C3HC4_RING-type"/>
</dbReference>
<sequence length="2003" mass="226540">METGKMVVLLNLQHLYESLYDALNQYYIYLGGQKYVDLGLGTHRVKCRVHPDFRLIVIEEKNVVYEQFPAPLINRLEKHYLDLSSVLQGWQKSIVQELMQWAEQSADVKAHQFLAGHKYSPADVFIGYHSDACASVVLQAVERQGPGDLTQELYHRVSEEAKLILLDCATPDAVVRLSTSTLGSFAAQTLSQEYWNKQQHHSFADFLQDQLHNADLERHAIFTEVTTFSRLLMNCDCEALGTEVKGLAPKPVILSLQQFDTEYSFLKEVRSSLMKTARRKILIVQMDFDDGAHRAQLIASAKYSAINEINKIQGTQGCVFYFITKLSRMRNRASYVGFHGGLWQSVHIDDLRRSTVMAADVTKLQSVTISQLFMPGGSPKCELQGGNQEEVMEAETSKSGEVAEMEMEKEQQTMCCLPWQAQVLDTTRLLRSCVQSAVGMLRDQESCPRNMRRVTILLSLLNRDSVCSAAFLRISKMHLSVLLKKQEENQLCSLKEWVGREAANQDALQEAGTFRHTLWKRVQSAVTPLLASMISLIDRDGNLELLIRPDSPPWAQDLWMFFFSNTKLLNIPLVMNNIRSKSEMSSIVVQNYMSLPEGACNSVPFSWRIRDYVEELWVQAQYIMDVKGETYKLVEIFQQTPLGMFLAKLPGEQQQELVQCYLRDFLLFTMRVSTWEELKFLQMALWCWVCELRTASERPEEGLYLPWVHLAYQHFKTRLHKFSRILTIHPQILQSLTEVVQKHDMAGSEMTLDVLAAMACAEMLIKDTLKPSPQAWLQLVKKLSIPLELVCSDGYLRGSGSTARAVTVEVRTQWSRVFSIALFVEHVLLGTESQIPELGQLVTKYVFSLDKCLQENSDLKTHRPFVAVMTTLCECKEQASKSLARFGVQPCLICLGDAQDPVCLPCDHVYCLPCIKIWLISRQMICPYCLTVLPEEFSMTMCNSFFMDLVSTMCFKVSTPPRKSVIDELLSLLFVRKELLRDDTGEHTKSISPFDDAVDKTPVIRSVVLKLLLKYSFQAVKDYIQAYLSLLEKKAFITEDKTELYMLFINCLEVSRLPLCCFSSFLKTDRMQCKAKTPQPGGLHLRVSNVLPVARPAVLHPGRERLAPRVPGPEAREPEWDGICEKPLQGGPSQKDHTGQMDQYLVHGDKYKALRDAVGKAMLECKASGLEACRSPGAQQAVYLLLVLFREVAALHCSHNLNLHPKPEQCEAVSRFIEDSKILSPPGARPFAASLVANTLPLLSAGPGADSLEGTVTEMAVHTAAVLLCGQSKVLVPLRNLAFSPASMNAFLPTMPEDLLAQAQKWEGLEGVHWYTCPYGHPCSVGECGKPMEQSFCVDCGAKIGGINHRPHAGFQNSTDRTKTGHVLGHPQPRDVVVVSDRELSPVIFILMRLLTHLAMLLGATQNPEAVINIIKPPVSDPKGFLQQHIWRDLEQLTKTLGKSADETTHVVHLMLRCLLKEQHPLPDWRHLNFDAKLSKKGHRNNWEKHVEALLLPELEHLDKTLLTVSTLISQDERISSSPVAKIIYGDPASFLPQLPQKSVAHCSKIWSCRKKITVEYLQHVVEQKNGKEMVPVLWQFLQKEAELRLVKFLPEILALQRDLVKQFQNVPEDEYSCSIRSFISSHSSDGLRQLFHNRITVFLSTWNALRRSLETNGKIKLPKGYYNSELDLDTDFKVILPRRRGLGLCSTALVSYLINLHNEIIYTMEKFSKENNSYAVDASEVTDLHVVSYEVERDLMPLILSNCHYQVEQGGETSQEFDLEKIQRQISSHFLQGKPRLTLKGIPTLVYRHDWNFEHLFVDIKNKMAQSPLPSSAMGAISGELRSYSDVCEALSIIEVTLGFLGTAGGDSNMHLNVYFQCTLGTGEAGTLSALSRCQLKHAVALWQFPSAHKSEQLLSRYKADLSPEIAKLLSTFLNHTDLDAFLMELHELMVLKLRNTQTQESFDPEWSLRDTLVSHMETKESEVLPEMESQFPEEILLSSCVSVWKVAVARKQDRQAK</sequence>
<dbReference type="PANTHER" id="PTHR22605:SF16">
    <property type="entry name" value="E3 UBIQUITIN-PROTEIN LIGASE RNF213"/>
    <property type="match status" value="1"/>
</dbReference>
<protein>
    <submittedName>
        <fullName evidence="10">E3 ubiquitin-protein ligase RNF213-like</fullName>
    </submittedName>
</protein>